<dbReference type="GO" id="GO:0004821">
    <property type="term" value="F:histidine-tRNA ligase activity"/>
    <property type="evidence" value="ECO:0007669"/>
    <property type="project" value="TreeGrafter"/>
</dbReference>
<dbReference type="GO" id="GO:0003723">
    <property type="term" value="F:RNA binding"/>
    <property type="evidence" value="ECO:0007669"/>
    <property type="project" value="TreeGrafter"/>
</dbReference>
<evidence type="ECO:0000313" key="1">
    <source>
        <dbReference type="EMBL" id="VDP15307.1"/>
    </source>
</evidence>
<dbReference type="Proteomes" id="UP000267606">
    <property type="component" value="Unassembled WGS sequence"/>
</dbReference>
<gene>
    <name evidence="1" type="ORF">OFLC_LOCUS14027</name>
</gene>
<dbReference type="GO" id="GO:0006427">
    <property type="term" value="P:histidyl-tRNA aminoacylation"/>
    <property type="evidence" value="ECO:0007669"/>
    <property type="project" value="TreeGrafter"/>
</dbReference>
<dbReference type="GO" id="GO:0005829">
    <property type="term" value="C:cytosol"/>
    <property type="evidence" value="ECO:0007669"/>
    <property type="project" value="TreeGrafter"/>
</dbReference>
<dbReference type="Gene3D" id="3.40.50.800">
    <property type="entry name" value="Anticodon-binding domain"/>
    <property type="match status" value="1"/>
</dbReference>
<dbReference type="WBParaSite" id="OFLC_0001403501-mRNA-1">
    <property type="protein sequence ID" value="OFLC_0001403501-mRNA-1"/>
    <property type="gene ID" value="OFLC_0001403501"/>
</dbReference>
<reference evidence="3" key="1">
    <citation type="submission" date="2016-06" db="UniProtKB">
        <authorList>
            <consortium name="WormBaseParasite"/>
        </authorList>
    </citation>
    <scope>IDENTIFICATION</scope>
</reference>
<dbReference type="STRING" id="387005.A0A183I2R5"/>
<name>A0A183I2R5_9BILA</name>
<dbReference type="EMBL" id="UZAJ01040546">
    <property type="protein sequence ID" value="VDP15307.1"/>
    <property type="molecule type" value="Genomic_DNA"/>
</dbReference>
<dbReference type="InterPro" id="IPR045864">
    <property type="entry name" value="aa-tRNA-synth_II/BPL/LPL"/>
</dbReference>
<organism evidence="3">
    <name type="scientific">Onchocerca flexuosa</name>
    <dbReference type="NCBI Taxonomy" id="387005"/>
    <lineage>
        <taxon>Eukaryota</taxon>
        <taxon>Metazoa</taxon>
        <taxon>Ecdysozoa</taxon>
        <taxon>Nematoda</taxon>
        <taxon>Chromadorea</taxon>
        <taxon>Rhabditida</taxon>
        <taxon>Spirurina</taxon>
        <taxon>Spiruromorpha</taxon>
        <taxon>Filarioidea</taxon>
        <taxon>Onchocercidae</taxon>
        <taxon>Onchocerca</taxon>
    </lineage>
</organism>
<dbReference type="Gene3D" id="3.30.930.10">
    <property type="entry name" value="Bira Bifunctional Protein, Domain 2"/>
    <property type="match status" value="1"/>
</dbReference>
<evidence type="ECO:0000313" key="2">
    <source>
        <dbReference type="Proteomes" id="UP000267606"/>
    </source>
</evidence>
<dbReference type="GO" id="GO:0032543">
    <property type="term" value="P:mitochondrial translation"/>
    <property type="evidence" value="ECO:0007669"/>
    <property type="project" value="TreeGrafter"/>
</dbReference>
<dbReference type="AlphaFoldDB" id="A0A183I2R5"/>
<evidence type="ECO:0000313" key="3">
    <source>
        <dbReference type="WBParaSite" id="OFLC_0001403501-mRNA-1"/>
    </source>
</evidence>
<proteinExistence type="predicted"/>
<keyword evidence="2" id="KW-1185">Reference proteome</keyword>
<reference evidence="1 2" key="2">
    <citation type="submission" date="2018-11" db="EMBL/GenBank/DDBJ databases">
        <authorList>
            <consortium name="Pathogen Informatics"/>
        </authorList>
    </citation>
    <scope>NUCLEOTIDE SEQUENCE [LARGE SCALE GENOMIC DNA]</scope>
</reference>
<dbReference type="GO" id="GO:0005739">
    <property type="term" value="C:mitochondrion"/>
    <property type="evidence" value="ECO:0007669"/>
    <property type="project" value="TreeGrafter"/>
</dbReference>
<protein>
    <submittedName>
        <fullName evidence="3">Histidine--tRNA ligase</fullName>
    </submittedName>
</protein>
<dbReference type="PANTHER" id="PTHR11476:SF7">
    <property type="entry name" value="HISTIDINE--TRNA LIGASE"/>
    <property type="match status" value="1"/>
</dbReference>
<dbReference type="PANTHER" id="PTHR11476">
    <property type="entry name" value="HISTIDYL-TRNA SYNTHETASE"/>
    <property type="match status" value="1"/>
</dbReference>
<accession>A0A183I2R5</accession>
<sequence>MSFNQANSLLNVLEGDNYTLEALTARTECLVNCRDDRVRKHAKKALSDLTDLALLLGYFVDDMTEHILFDGTLCYRPHTYCSGLMFQLRVLFLHKQTIRPVILGAGGRYDTLLEVERHAQDLIPPSPLCAVGCSLSLDVLAQFCCTSKPDFGSIFGQVLVCSISDQLLKTTANLVKQMWSRGIQTDVLHDPVAPMQITELDEHCNETNIEMLLVVYGEDEVLARVGGVDLGKLTFNEMLSKFEAYRSEDEVLARVGGVDLGKLTFDEMLSKFEAYQSGVSFTQIRACLQKVVAALAPQTMIEVIVTEISMDAVRLLATLIDRTFTVDELSNAFAAAIKQLNKFKQEFKRIEEVIEPFFQPKNTSPIILYSKQDCNGYYKLIL</sequence>
<dbReference type="InterPro" id="IPR036621">
    <property type="entry name" value="Anticodon-bd_dom_sf"/>
</dbReference>